<evidence type="ECO:0000256" key="3">
    <source>
        <dbReference type="ARBA" id="ARBA00023163"/>
    </source>
</evidence>
<feature type="domain" description="HTH crp-type" evidence="5">
    <location>
        <begin position="155"/>
        <end position="220"/>
    </location>
</feature>
<dbReference type="EMBL" id="CP035544">
    <property type="protein sequence ID" value="QBA64801.1"/>
    <property type="molecule type" value="Genomic_DNA"/>
</dbReference>
<dbReference type="InterPro" id="IPR000595">
    <property type="entry name" value="cNMP-bd_dom"/>
</dbReference>
<dbReference type="InterPro" id="IPR036388">
    <property type="entry name" value="WH-like_DNA-bd_sf"/>
</dbReference>
<dbReference type="InterPro" id="IPR036390">
    <property type="entry name" value="WH_DNA-bd_sf"/>
</dbReference>
<dbReference type="OrthoDB" id="9776746at2"/>
<organism evidence="6 7">
    <name type="scientific">Muriicola soli</name>
    <dbReference type="NCBI Taxonomy" id="2507538"/>
    <lineage>
        <taxon>Bacteria</taxon>
        <taxon>Pseudomonadati</taxon>
        <taxon>Bacteroidota</taxon>
        <taxon>Flavobacteriia</taxon>
        <taxon>Flavobacteriales</taxon>
        <taxon>Flavobacteriaceae</taxon>
        <taxon>Muriicola</taxon>
    </lineage>
</organism>
<dbReference type="Gene3D" id="2.60.120.10">
    <property type="entry name" value="Jelly Rolls"/>
    <property type="match status" value="1"/>
</dbReference>
<dbReference type="SUPFAM" id="SSF51206">
    <property type="entry name" value="cAMP-binding domain-like"/>
    <property type="match status" value="1"/>
</dbReference>
<dbReference type="InterPro" id="IPR018490">
    <property type="entry name" value="cNMP-bd_dom_sf"/>
</dbReference>
<sequence length="220" mass="25576">MPPSQNYKELDLKLLKDLYGYLFEEELLNEIFKVGKYKKVEQGDFLIDIGDTISFMPLIISGAIKIMREDEAGDDLILYFIERGDTCAMTLSCCVKKGTSKIRAVAESDVDLLMIPVDKMEDWMGKYRSWRAFIIDSYHNRMEELLETVDTLAFMNMDERLLKYLRDKAMVNHDDIIHTTHQDIAADLHTSRVVISRLLKKMEREGLINLQRSQIKINSL</sequence>
<evidence type="ECO:0000256" key="1">
    <source>
        <dbReference type="ARBA" id="ARBA00023015"/>
    </source>
</evidence>
<dbReference type="InterPro" id="IPR050397">
    <property type="entry name" value="Env_Response_Regulators"/>
</dbReference>
<gene>
    <name evidence="6" type="ORF">EQY75_09845</name>
</gene>
<dbReference type="SMART" id="SM00419">
    <property type="entry name" value="HTH_CRP"/>
    <property type="match status" value="1"/>
</dbReference>
<dbReference type="Pfam" id="PF00027">
    <property type="entry name" value="cNMP_binding"/>
    <property type="match status" value="1"/>
</dbReference>
<dbReference type="GO" id="GO:0003700">
    <property type="term" value="F:DNA-binding transcription factor activity"/>
    <property type="evidence" value="ECO:0007669"/>
    <property type="project" value="TreeGrafter"/>
</dbReference>
<dbReference type="PROSITE" id="PS50042">
    <property type="entry name" value="CNMP_BINDING_3"/>
    <property type="match status" value="1"/>
</dbReference>
<evidence type="ECO:0000313" key="6">
    <source>
        <dbReference type="EMBL" id="QBA64801.1"/>
    </source>
</evidence>
<dbReference type="PANTHER" id="PTHR24567">
    <property type="entry name" value="CRP FAMILY TRANSCRIPTIONAL REGULATORY PROTEIN"/>
    <property type="match status" value="1"/>
</dbReference>
<dbReference type="AlphaFoldDB" id="A0A411EAP5"/>
<dbReference type="CDD" id="cd00038">
    <property type="entry name" value="CAP_ED"/>
    <property type="match status" value="1"/>
</dbReference>
<evidence type="ECO:0000256" key="2">
    <source>
        <dbReference type="ARBA" id="ARBA00023125"/>
    </source>
</evidence>
<evidence type="ECO:0000259" key="4">
    <source>
        <dbReference type="PROSITE" id="PS50042"/>
    </source>
</evidence>
<reference evidence="6 7" key="1">
    <citation type="submission" date="2019-01" db="EMBL/GenBank/DDBJ databases">
        <title>Muriicola soli sp. nov., isolated from soil.</title>
        <authorList>
            <person name="Kang H.J."/>
            <person name="Kim S.B."/>
        </authorList>
    </citation>
    <scope>NUCLEOTIDE SEQUENCE [LARGE SCALE GENOMIC DNA]</scope>
    <source>
        <strain evidence="6 7">MMS17-SY002</strain>
    </source>
</reference>
<dbReference type="PANTHER" id="PTHR24567:SF26">
    <property type="entry name" value="REGULATORY PROTEIN YEIL"/>
    <property type="match status" value="1"/>
</dbReference>
<protein>
    <submittedName>
        <fullName evidence="6">Crp/Fnr family transcriptional regulator</fullName>
    </submittedName>
</protein>
<proteinExistence type="predicted"/>
<keyword evidence="1" id="KW-0805">Transcription regulation</keyword>
<evidence type="ECO:0000259" key="5">
    <source>
        <dbReference type="PROSITE" id="PS51063"/>
    </source>
</evidence>
<keyword evidence="7" id="KW-1185">Reference proteome</keyword>
<dbReference type="SUPFAM" id="SSF46785">
    <property type="entry name" value="Winged helix' DNA-binding domain"/>
    <property type="match status" value="1"/>
</dbReference>
<evidence type="ECO:0000313" key="7">
    <source>
        <dbReference type="Proteomes" id="UP000290889"/>
    </source>
</evidence>
<name>A0A411EAP5_9FLAO</name>
<accession>A0A411EAP5</accession>
<dbReference type="Proteomes" id="UP000290889">
    <property type="component" value="Chromosome"/>
</dbReference>
<keyword evidence="3" id="KW-0804">Transcription</keyword>
<dbReference type="Pfam" id="PF13545">
    <property type="entry name" value="HTH_Crp_2"/>
    <property type="match status" value="1"/>
</dbReference>
<dbReference type="KEGG" id="mur:EQY75_09845"/>
<dbReference type="RefSeq" id="WP_129605457.1">
    <property type="nucleotide sequence ID" value="NZ_CP035544.1"/>
</dbReference>
<dbReference type="InterPro" id="IPR014710">
    <property type="entry name" value="RmlC-like_jellyroll"/>
</dbReference>
<dbReference type="GO" id="GO:0005829">
    <property type="term" value="C:cytosol"/>
    <property type="evidence" value="ECO:0007669"/>
    <property type="project" value="TreeGrafter"/>
</dbReference>
<dbReference type="InterPro" id="IPR012318">
    <property type="entry name" value="HTH_CRP"/>
</dbReference>
<feature type="domain" description="Cyclic nucleotide-binding" evidence="4">
    <location>
        <begin position="6"/>
        <end position="86"/>
    </location>
</feature>
<dbReference type="Gene3D" id="1.10.10.10">
    <property type="entry name" value="Winged helix-like DNA-binding domain superfamily/Winged helix DNA-binding domain"/>
    <property type="match status" value="1"/>
</dbReference>
<dbReference type="GO" id="GO:0003677">
    <property type="term" value="F:DNA binding"/>
    <property type="evidence" value="ECO:0007669"/>
    <property type="project" value="UniProtKB-KW"/>
</dbReference>
<dbReference type="PROSITE" id="PS51063">
    <property type="entry name" value="HTH_CRP_2"/>
    <property type="match status" value="1"/>
</dbReference>
<keyword evidence="2" id="KW-0238">DNA-binding</keyword>